<proteinExistence type="predicted"/>
<dbReference type="EMBL" id="JBCGBO010000005">
    <property type="protein sequence ID" value="KAK9199857.1"/>
    <property type="molecule type" value="Genomic_DNA"/>
</dbReference>
<dbReference type="SUPFAM" id="SSF50386">
    <property type="entry name" value="STI-like"/>
    <property type="match status" value="1"/>
</dbReference>
<dbReference type="PROSITE" id="PS00283">
    <property type="entry name" value="SOYBEAN_KUNITZ"/>
    <property type="match status" value="1"/>
</dbReference>
<dbReference type="AlphaFoldDB" id="A0AAP0M8Z8"/>
<evidence type="ECO:0000313" key="1">
    <source>
        <dbReference type="EMBL" id="KAK9199857.1"/>
    </source>
</evidence>
<accession>A0AAP0M8Z8</accession>
<comment type="caution">
    <text evidence="1">The sequence shown here is derived from an EMBL/GenBank/DDBJ whole genome shotgun (WGS) entry which is preliminary data.</text>
</comment>
<dbReference type="Gene3D" id="2.80.10.50">
    <property type="match status" value="1"/>
</dbReference>
<evidence type="ECO:0000313" key="2">
    <source>
        <dbReference type="Proteomes" id="UP001428341"/>
    </source>
</evidence>
<dbReference type="Proteomes" id="UP001428341">
    <property type="component" value="Unassembled WGS sequence"/>
</dbReference>
<dbReference type="InterPro" id="IPR011065">
    <property type="entry name" value="Kunitz_inhibitor_STI-like_sf"/>
</dbReference>
<dbReference type="GO" id="GO:0004866">
    <property type="term" value="F:endopeptidase inhibitor activity"/>
    <property type="evidence" value="ECO:0007669"/>
    <property type="project" value="InterPro"/>
</dbReference>
<dbReference type="InterPro" id="IPR002160">
    <property type="entry name" value="Prot_inh_Kunz-lg"/>
</dbReference>
<sequence>MRGLSFDGPELARHSPLATSIRKLRTSESEPILDVYGNEVDSSDRYYLVSALWGVKTGGGISVDKGKNGRCPTDVIQLSSKNKRKKNVGLFPYDNSTIVWESTNIKLKFSRVSSLQQRNKDKYVAIKSQQ</sequence>
<dbReference type="PANTHER" id="PTHR33107">
    <property type="entry name" value="KUNITZ TRYPSIN INHIBITOR 2"/>
    <property type="match status" value="1"/>
</dbReference>
<protein>
    <submittedName>
        <fullName evidence="1">Uncharacterized protein</fullName>
    </submittedName>
</protein>
<keyword evidence="2" id="KW-1185">Reference proteome</keyword>
<name>A0AAP0M8Z8_9ROSI</name>
<gene>
    <name evidence="1" type="ORF">WN944_015050</name>
</gene>
<dbReference type="Pfam" id="PF00197">
    <property type="entry name" value="Kunitz_legume"/>
    <property type="match status" value="1"/>
</dbReference>
<dbReference type="PRINTS" id="PR00291">
    <property type="entry name" value="KUNITZINHBTR"/>
</dbReference>
<organism evidence="1 2">
    <name type="scientific">Citrus x changshan-huyou</name>
    <dbReference type="NCBI Taxonomy" id="2935761"/>
    <lineage>
        <taxon>Eukaryota</taxon>
        <taxon>Viridiplantae</taxon>
        <taxon>Streptophyta</taxon>
        <taxon>Embryophyta</taxon>
        <taxon>Tracheophyta</taxon>
        <taxon>Spermatophyta</taxon>
        <taxon>Magnoliopsida</taxon>
        <taxon>eudicotyledons</taxon>
        <taxon>Gunneridae</taxon>
        <taxon>Pentapetalae</taxon>
        <taxon>rosids</taxon>
        <taxon>malvids</taxon>
        <taxon>Sapindales</taxon>
        <taxon>Rutaceae</taxon>
        <taxon>Aurantioideae</taxon>
        <taxon>Citrus</taxon>
    </lineage>
</organism>
<dbReference type="PANTHER" id="PTHR33107:SF5">
    <property type="entry name" value="KUNITZ TRYPSIN INHIBITOR 5"/>
    <property type="match status" value="1"/>
</dbReference>
<reference evidence="1 2" key="1">
    <citation type="submission" date="2024-05" db="EMBL/GenBank/DDBJ databases">
        <title>Haplotype-resolved chromosome-level genome assembly of Huyou (Citrus changshanensis).</title>
        <authorList>
            <person name="Miao C."/>
            <person name="Chen W."/>
            <person name="Wu Y."/>
            <person name="Wang L."/>
            <person name="Zhao S."/>
            <person name="Grierson D."/>
            <person name="Xu C."/>
            <person name="Chen K."/>
        </authorList>
    </citation>
    <scope>NUCLEOTIDE SEQUENCE [LARGE SCALE GENOMIC DNA]</scope>
    <source>
        <strain evidence="1">01-14</strain>
        <tissue evidence="1">Leaf</tissue>
    </source>
</reference>